<dbReference type="EMBL" id="MCFH01000069">
    <property type="protein sequence ID" value="ORX42185.1"/>
    <property type="molecule type" value="Genomic_DNA"/>
</dbReference>
<evidence type="ECO:0000256" key="2">
    <source>
        <dbReference type="ARBA" id="ARBA00023043"/>
    </source>
</evidence>
<evidence type="ECO:0000313" key="4">
    <source>
        <dbReference type="EMBL" id="ORX42185.1"/>
    </source>
</evidence>
<dbReference type="SMART" id="SM00248">
    <property type="entry name" value="ANK"/>
    <property type="match status" value="15"/>
</dbReference>
<dbReference type="PROSITE" id="PS50088">
    <property type="entry name" value="ANK_REPEAT"/>
    <property type="match status" value="4"/>
</dbReference>
<dbReference type="AlphaFoldDB" id="A0A1Y1UVX5"/>
<dbReference type="InterPro" id="IPR002110">
    <property type="entry name" value="Ankyrin_rpt"/>
</dbReference>
<dbReference type="SUPFAM" id="SSF48403">
    <property type="entry name" value="Ankyrin repeat"/>
    <property type="match status" value="3"/>
</dbReference>
<dbReference type="PANTHER" id="PTHR24198:SF165">
    <property type="entry name" value="ANKYRIN REPEAT-CONTAINING PROTEIN-RELATED"/>
    <property type="match status" value="1"/>
</dbReference>
<evidence type="ECO:0000256" key="3">
    <source>
        <dbReference type="PROSITE-ProRule" id="PRU00023"/>
    </source>
</evidence>
<keyword evidence="5" id="KW-1185">Reference proteome</keyword>
<dbReference type="Pfam" id="PF12796">
    <property type="entry name" value="Ank_2"/>
    <property type="match status" value="3"/>
</dbReference>
<reference evidence="4 5" key="2">
    <citation type="submission" date="2016-08" db="EMBL/GenBank/DDBJ databases">
        <title>Pervasive Adenine N6-methylation of Active Genes in Fungi.</title>
        <authorList>
            <consortium name="DOE Joint Genome Institute"/>
            <person name="Mondo S.J."/>
            <person name="Dannebaum R.O."/>
            <person name="Kuo R.C."/>
            <person name="Labutti K."/>
            <person name="Haridas S."/>
            <person name="Kuo A."/>
            <person name="Salamov A."/>
            <person name="Ahrendt S.R."/>
            <person name="Lipzen A."/>
            <person name="Sullivan W."/>
            <person name="Andreopoulos W.B."/>
            <person name="Clum A."/>
            <person name="Lindquist E."/>
            <person name="Daum C."/>
            <person name="Ramamoorthy G.K."/>
            <person name="Gryganskyi A."/>
            <person name="Culley D."/>
            <person name="Magnuson J.K."/>
            <person name="James T.Y."/>
            <person name="O'Malley M.A."/>
            <person name="Stajich J.E."/>
            <person name="Spatafora J.W."/>
            <person name="Visel A."/>
            <person name="Grigoriev I.V."/>
        </authorList>
    </citation>
    <scope>NUCLEOTIDE SEQUENCE [LARGE SCALE GENOMIC DNA]</scope>
    <source>
        <strain evidence="5">finn</strain>
    </source>
</reference>
<name>A0A1Y1UVX5_9FUNG</name>
<dbReference type="OrthoDB" id="296285at2759"/>
<reference evidence="4 5" key="1">
    <citation type="submission" date="2016-08" db="EMBL/GenBank/DDBJ databases">
        <title>Genomes of anaerobic fungi encode conserved fungal cellulosomes for biomass hydrolysis.</title>
        <authorList>
            <consortium name="DOE Joint Genome Institute"/>
            <person name="Haitjema C.H."/>
            <person name="Gilmore S.P."/>
            <person name="Henske J.K."/>
            <person name="Solomon K.V."/>
            <person name="De Groot R."/>
            <person name="Kuo A."/>
            <person name="Mondo S.J."/>
            <person name="Salamov A.A."/>
            <person name="Labutti K."/>
            <person name="Zhao Z."/>
            <person name="Chiniquy J."/>
            <person name="Barry K."/>
            <person name="Brewer H.M."/>
            <person name="Purvine S.O."/>
            <person name="Wright A.T."/>
            <person name="Boxma B."/>
            <person name="Van Alen T."/>
            <person name="Hackstein J.H."/>
            <person name="Baker S.E."/>
            <person name="Grigoriev I.V."/>
            <person name="O'Malley M.A."/>
        </authorList>
    </citation>
    <scope>NUCLEOTIDE SEQUENCE [LARGE SCALE GENOMIC DNA]</scope>
    <source>
        <strain evidence="5">finn</strain>
    </source>
</reference>
<evidence type="ECO:0000256" key="1">
    <source>
        <dbReference type="ARBA" id="ARBA00022737"/>
    </source>
</evidence>
<evidence type="ECO:0000313" key="5">
    <source>
        <dbReference type="Proteomes" id="UP000193719"/>
    </source>
</evidence>
<feature type="repeat" description="ANK" evidence="3">
    <location>
        <begin position="977"/>
        <end position="1009"/>
    </location>
</feature>
<dbReference type="PANTHER" id="PTHR24198">
    <property type="entry name" value="ANKYRIN REPEAT AND PROTEIN KINASE DOMAIN-CONTAINING PROTEIN"/>
    <property type="match status" value="1"/>
</dbReference>
<sequence length="1041" mass="122165">MTHSIEDQRNNLIKVILKNNLADLRNYIKESNLRLEDLNDDSYDILISVIETKNDISLDIIQFIIDELPYKSLNYFIKNSNKQKGNHYSYGHYKTPLFSAIAYHKFKIATLLIKNKADINHTITDFKSLTGVAKNKINVVNNLYSTNNLSHKNLKYILDHGFKIQRIASAIIKDLITYKNSVKNDLLEIIFRYRIYDNDFILNFLHSYKYQKALSNRKLHYLITKEKNKIVVNDIMYSTTVQNAYYNNWDALSLFFVYDGSEPLKIFERIYQYKIFEKAIEKNDYYFIRTLLNYKPWKQNKNFDIEKLVIKAIRKNNVDITKLLLEFFFLIKNSSEHENYNFENILLEAGKKRSTDIILLLMDFIVKYKIRGLNQTLNFKEMIISIDLYNYIINEMKEDEQIIKNVKQCFKALSSPFSFNTDQYNKIENILFIACFYANENSLNLLKRKLNSLNGFDIIPDSMFSFENLLINNESYPPTLNKDKEEILVIIIESLINNMTKTTDSINNTIIKKWVVPYIAFLLNIAIKLESLRLVHYIIENEVLKPLIDLNAYYKNIENPMIIAYHQNNEVIFKYLLDHHASITIKNEKNTPLWEEALKTKNYKILREILKYSLPLDKNRLFHENSLSPLIEAIYHNDLYTVKSLVQESGYRLDVYSNTNIRINSKYLFTPLILSYLLQNKEIFKFLLNFVNINELDFYGYGILHYAILKEDFETIHYLIDHNVDVNYKENSAKYGHSAIDISIHLANKEIIDTLLISQKILFNIPNKDGELPISNIIKNPDFSLEEKKTIIKDIIKIGSYINFIDVNTPLKEAIQSHSIPLVELLLQHNANVNFIFNNGYSPLVYAIESKSLSMVQYLVEKGSDVNYVLQHKYSNNDNEIKETVILKAIESGDLSIFDYLLRQHAILRFDQKDENDRMIESVDKSGKTKIFEYLTQHYLDQFSNGGIIKSIIFHNQINLLKMVIDHGFNINTQDKNGDTPLGYAVKFSNEYLVDFLIHCGADINHINNKGESIYDISYKYSYRLHGQSIYKKIQKVICIK</sequence>
<protein>
    <submittedName>
        <fullName evidence="4">Ankyrin</fullName>
    </submittedName>
</protein>
<dbReference type="PROSITE" id="PS50297">
    <property type="entry name" value="ANK_REP_REGION"/>
    <property type="match status" value="4"/>
</dbReference>
<feature type="repeat" description="ANK" evidence="3">
    <location>
        <begin position="699"/>
        <end position="731"/>
    </location>
</feature>
<keyword evidence="2 3" id="KW-0040">ANK repeat</keyword>
<feature type="repeat" description="ANK" evidence="3">
    <location>
        <begin position="806"/>
        <end position="838"/>
    </location>
</feature>
<gene>
    <name evidence="4" type="ORF">BCR36DRAFT_337746</name>
</gene>
<dbReference type="Proteomes" id="UP000193719">
    <property type="component" value="Unassembled WGS sequence"/>
</dbReference>
<accession>A0A1Y1UVX5</accession>
<feature type="repeat" description="ANK" evidence="3">
    <location>
        <begin position="839"/>
        <end position="871"/>
    </location>
</feature>
<dbReference type="Gene3D" id="1.25.40.20">
    <property type="entry name" value="Ankyrin repeat-containing domain"/>
    <property type="match status" value="5"/>
</dbReference>
<dbReference type="InterPro" id="IPR036770">
    <property type="entry name" value="Ankyrin_rpt-contain_sf"/>
</dbReference>
<organism evidence="4 5">
    <name type="scientific">Piromyces finnis</name>
    <dbReference type="NCBI Taxonomy" id="1754191"/>
    <lineage>
        <taxon>Eukaryota</taxon>
        <taxon>Fungi</taxon>
        <taxon>Fungi incertae sedis</taxon>
        <taxon>Chytridiomycota</taxon>
        <taxon>Chytridiomycota incertae sedis</taxon>
        <taxon>Neocallimastigomycetes</taxon>
        <taxon>Neocallimastigales</taxon>
        <taxon>Neocallimastigaceae</taxon>
        <taxon>Piromyces</taxon>
    </lineage>
</organism>
<keyword evidence="1" id="KW-0677">Repeat</keyword>
<proteinExistence type="predicted"/>
<comment type="caution">
    <text evidence="4">The sequence shown here is derived from an EMBL/GenBank/DDBJ whole genome shotgun (WGS) entry which is preliminary data.</text>
</comment>
<dbReference type="STRING" id="1754191.A0A1Y1UVX5"/>